<dbReference type="RefSeq" id="WP_130416048.1">
    <property type="nucleotide sequence ID" value="NZ_SGWX01000001.1"/>
</dbReference>
<keyword evidence="3" id="KW-1185">Reference proteome</keyword>
<gene>
    <name evidence="2" type="ORF">EV386_2905</name>
</gene>
<name>A0A4Q7M7D9_9MICO</name>
<dbReference type="InterPro" id="IPR027417">
    <property type="entry name" value="P-loop_NTPase"/>
</dbReference>
<dbReference type="Pfam" id="PF13671">
    <property type="entry name" value="AAA_33"/>
    <property type="match status" value="1"/>
</dbReference>
<dbReference type="EMBL" id="SGWX01000001">
    <property type="protein sequence ID" value="RZS62568.1"/>
    <property type="molecule type" value="Genomic_DNA"/>
</dbReference>
<dbReference type="OrthoDB" id="2639622at2"/>
<dbReference type="SUPFAM" id="SSF52540">
    <property type="entry name" value="P-loop containing nucleoside triphosphate hydrolases"/>
    <property type="match status" value="1"/>
</dbReference>
<protein>
    <submittedName>
        <fullName evidence="2">AAA domain-containing protein</fullName>
    </submittedName>
</protein>
<organism evidence="2 3">
    <name type="scientific">Xylanimonas ulmi</name>
    <dbReference type="NCBI Taxonomy" id="228973"/>
    <lineage>
        <taxon>Bacteria</taxon>
        <taxon>Bacillati</taxon>
        <taxon>Actinomycetota</taxon>
        <taxon>Actinomycetes</taxon>
        <taxon>Micrococcales</taxon>
        <taxon>Promicromonosporaceae</taxon>
        <taxon>Xylanimonas</taxon>
    </lineage>
</organism>
<comment type="caution">
    <text evidence="2">The sequence shown here is derived from an EMBL/GenBank/DDBJ whole genome shotgun (WGS) entry which is preliminary data.</text>
</comment>
<evidence type="ECO:0000313" key="3">
    <source>
        <dbReference type="Proteomes" id="UP000293852"/>
    </source>
</evidence>
<proteinExistence type="predicted"/>
<reference evidence="2 3" key="1">
    <citation type="submission" date="2019-02" db="EMBL/GenBank/DDBJ databases">
        <title>Sequencing the genomes of 1000 actinobacteria strains.</title>
        <authorList>
            <person name="Klenk H.-P."/>
        </authorList>
    </citation>
    <scope>NUCLEOTIDE SEQUENCE [LARGE SCALE GENOMIC DNA]</scope>
    <source>
        <strain evidence="2 3">DSM 16932</strain>
    </source>
</reference>
<feature type="region of interest" description="Disordered" evidence="1">
    <location>
        <begin position="143"/>
        <end position="166"/>
    </location>
</feature>
<dbReference type="AlphaFoldDB" id="A0A4Q7M7D9"/>
<evidence type="ECO:0000313" key="2">
    <source>
        <dbReference type="EMBL" id="RZS62568.1"/>
    </source>
</evidence>
<evidence type="ECO:0000256" key="1">
    <source>
        <dbReference type="SAM" id="MobiDB-lite"/>
    </source>
</evidence>
<dbReference type="Gene3D" id="3.40.50.300">
    <property type="entry name" value="P-loop containing nucleotide triphosphate hydrolases"/>
    <property type="match status" value="1"/>
</dbReference>
<sequence>MATRPRVVLMCGPAGAGKSTYARGLEAQGLVRLSIDEAAWAAGHREQPLPEPVRDEFERQVQERLVSIVAAGGDVVVDLSFWSRRMREEYRALLAPLGVTPETVYLATPRQVALARVAARDGGTANDVRLDEATAARYFDHFEPPTPEEGPLTVVRPPACERPAAP</sequence>
<accession>A0A4Q7M7D9</accession>
<dbReference type="Proteomes" id="UP000293852">
    <property type="component" value="Unassembled WGS sequence"/>
</dbReference>